<dbReference type="AlphaFoldDB" id="A0A8W7PJU3"/>
<protein>
    <submittedName>
        <fullName evidence="1">Uncharacterized protein</fullName>
    </submittedName>
</protein>
<dbReference type="Proteomes" id="UP000075882">
    <property type="component" value="Unassembled WGS sequence"/>
</dbReference>
<dbReference type="EnsemblMetazoa" id="ACOM033036-RA">
    <property type="protein sequence ID" value="ACOM033036-PA.1"/>
    <property type="gene ID" value="ACOM033036"/>
</dbReference>
<proteinExistence type="predicted"/>
<sequence>MRCFFGRSITTTPSSLMWLSGLDLSSFATDLSVRTASSRWMIQLHIFSMVGKDDLQGNREIGDKERPITYECRRAANKRACALTCAPASFRLTTDRHSYAPDWTGTSLLNMDMFSRQLLRPSSRTDVSDRKPRTEASVPTFSILKLQPSRLSRRRVMQLPKARADMPTAASSSAIRGDPRLIICRQGDSLAPSTVGRISLSRDAPSSLMECSVVDTRTVSPRHIESSSDSCALLRSSPCSRE</sequence>
<accession>A0A8W7PJU3</accession>
<organism evidence="1">
    <name type="scientific">Anopheles coluzzii</name>
    <name type="common">African malaria mosquito</name>
    <dbReference type="NCBI Taxonomy" id="1518534"/>
    <lineage>
        <taxon>Eukaryota</taxon>
        <taxon>Metazoa</taxon>
        <taxon>Ecdysozoa</taxon>
        <taxon>Arthropoda</taxon>
        <taxon>Hexapoda</taxon>
        <taxon>Insecta</taxon>
        <taxon>Pterygota</taxon>
        <taxon>Neoptera</taxon>
        <taxon>Endopterygota</taxon>
        <taxon>Diptera</taxon>
        <taxon>Nematocera</taxon>
        <taxon>Culicoidea</taxon>
        <taxon>Culicidae</taxon>
        <taxon>Anophelinae</taxon>
        <taxon>Anopheles</taxon>
    </lineage>
</organism>
<evidence type="ECO:0000313" key="1">
    <source>
        <dbReference type="EnsemblMetazoa" id="ACOM033036-PA.1"/>
    </source>
</evidence>
<name>A0A8W7PJU3_ANOCL</name>
<reference evidence="1" key="1">
    <citation type="submission" date="2022-08" db="UniProtKB">
        <authorList>
            <consortium name="EnsemblMetazoa"/>
        </authorList>
    </citation>
    <scope>IDENTIFICATION</scope>
</reference>